<dbReference type="RefSeq" id="WP_130968397.1">
    <property type="nucleotide sequence ID" value="NZ_SIXI01000004.1"/>
</dbReference>
<dbReference type="PANTHER" id="PTHR37419">
    <property type="entry name" value="SERINE/THREONINE-PROTEIN KINASE TOXIN HIPA"/>
    <property type="match status" value="1"/>
</dbReference>
<gene>
    <name evidence="6" type="ORF">EYS42_12010</name>
</gene>
<dbReference type="OrthoDB" id="9805913at2"/>
<comment type="caution">
    <text evidence="6">The sequence shown here is derived from an EMBL/GenBank/DDBJ whole genome shotgun (WGS) entry which is preliminary data.</text>
</comment>
<keyword evidence="2" id="KW-0808">Transferase</keyword>
<comment type="similarity">
    <text evidence="1">Belongs to the HipA Ser/Thr kinase family.</text>
</comment>
<dbReference type="CDD" id="cd17808">
    <property type="entry name" value="HipA_Ec_like"/>
    <property type="match status" value="1"/>
</dbReference>
<dbReference type="EMBL" id="SIXI01000004">
    <property type="protein sequence ID" value="TBO30406.1"/>
    <property type="molecule type" value="Genomic_DNA"/>
</dbReference>
<evidence type="ECO:0000259" key="5">
    <source>
        <dbReference type="Pfam" id="PF13657"/>
    </source>
</evidence>
<dbReference type="Proteomes" id="UP000292120">
    <property type="component" value="Unassembled WGS sequence"/>
</dbReference>
<dbReference type="GO" id="GO:0005829">
    <property type="term" value="C:cytosol"/>
    <property type="evidence" value="ECO:0007669"/>
    <property type="project" value="TreeGrafter"/>
</dbReference>
<keyword evidence="3" id="KW-0418">Kinase</keyword>
<keyword evidence="7" id="KW-1185">Reference proteome</keyword>
<dbReference type="InterPro" id="IPR012893">
    <property type="entry name" value="HipA-like_C"/>
</dbReference>
<dbReference type="NCBIfam" id="TIGR03071">
    <property type="entry name" value="couple_hipA"/>
    <property type="match status" value="1"/>
</dbReference>
<sequence length="447" mass="49426">MGRRSHTRALSLWMNGVRVGTWLTAPRSPDTLQYDPHWVQSREGRPLSLSLPFTPGNAPHRGERVRHHFDNLLPDSPDIRARLARRYRATSTEAFDVLAQAGQDCVGALQILEGDASPAVASVQARPLNHSEVAAVLRHATAATAPGFMEDDDFRISIAGAQEKTALLRLDGQWCVPQGATPTTHILKLPLGLVGGMGLDLRESVENEWLCAQILAAYGLPVARCEPVQFEDVKALAVERFDRMWWAAPDGQQHLIRLPQEDLCQATATAPDLKYESQGGPGIDRIMSVLSGSITPEQDKRTFFLAQVLFWMLCAPDGHAKNFSLFIRPGGRFQLTPLYDVISAYPILGDGPNQISPFKVKLAMAVRGKNTHWKMNDIQRQHWVAVGARHGVVTEHGQPVDKLLDDLVARTPEVIRQIRHKLPEGFPMPLAHCILQGVEQASLKLLA</sequence>
<dbReference type="InterPro" id="IPR017508">
    <property type="entry name" value="HipA_N1"/>
</dbReference>
<dbReference type="GO" id="GO:0004674">
    <property type="term" value="F:protein serine/threonine kinase activity"/>
    <property type="evidence" value="ECO:0007669"/>
    <property type="project" value="TreeGrafter"/>
</dbReference>
<dbReference type="PANTHER" id="PTHR37419:SF1">
    <property type="entry name" value="SERINE_THREONINE-PROTEIN KINASE TOXIN HIPA"/>
    <property type="match status" value="1"/>
</dbReference>
<feature type="domain" description="HipA-like C-terminal" evidence="4">
    <location>
        <begin position="156"/>
        <end position="412"/>
    </location>
</feature>
<evidence type="ECO:0000256" key="3">
    <source>
        <dbReference type="ARBA" id="ARBA00022777"/>
    </source>
</evidence>
<feature type="domain" description="HipA N-terminal subdomain 1" evidence="5">
    <location>
        <begin position="11"/>
        <end position="111"/>
    </location>
</feature>
<protein>
    <submittedName>
        <fullName evidence="6">Type II toxin-antitoxin system HipA family toxin</fullName>
    </submittedName>
</protein>
<accession>A0A4Q9GY91</accession>
<evidence type="ECO:0000259" key="4">
    <source>
        <dbReference type="Pfam" id="PF07804"/>
    </source>
</evidence>
<dbReference type="AlphaFoldDB" id="A0A4Q9GY91"/>
<evidence type="ECO:0000256" key="2">
    <source>
        <dbReference type="ARBA" id="ARBA00022679"/>
    </source>
</evidence>
<dbReference type="Pfam" id="PF07804">
    <property type="entry name" value="HipA_C"/>
    <property type="match status" value="1"/>
</dbReference>
<evidence type="ECO:0000313" key="6">
    <source>
        <dbReference type="EMBL" id="TBO30406.1"/>
    </source>
</evidence>
<proteinExistence type="inferred from homology"/>
<reference evidence="6 7" key="1">
    <citation type="submission" date="2019-02" db="EMBL/GenBank/DDBJ databases">
        <title>Aquabacterium sp. strain KMB7.</title>
        <authorList>
            <person name="Chen W.-M."/>
        </authorList>
    </citation>
    <scope>NUCLEOTIDE SEQUENCE [LARGE SCALE GENOMIC DNA]</scope>
    <source>
        <strain evidence="6 7">KMB7</strain>
    </source>
</reference>
<evidence type="ECO:0000313" key="7">
    <source>
        <dbReference type="Proteomes" id="UP000292120"/>
    </source>
</evidence>
<evidence type="ECO:0000256" key="1">
    <source>
        <dbReference type="ARBA" id="ARBA00010164"/>
    </source>
</evidence>
<name>A0A4Q9GY91_9BURK</name>
<organism evidence="6 7">
    <name type="scientific">Aquabacterium lacunae</name>
    <dbReference type="NCBI Taxonomy" id="2528630"/>
    <lineage>
        <taxon>Bacteria</taxon>
        <taxon>Pseudomonadati</taxon>
        <taxon>Pseudomonadota</taxon>
        <taxon>Betaproteobacteria</taxon>
        <taxon>Burkholderiales</taxon>
        <taxon>Aquabacterium</taxon>
    </lineage>
</organism>
<dbReference type="InterPro" id="IPR052028">
    <property type="entry name" value="HipA_Ser/Thr_kinase"/>
</dbReference>
<dbReference type="Pfam" id="PF13657">
    <property type="entry name" value="Couple_hipA"/>
    <property type="match status" value="1"/>
</dbReference>